<gene>
    <name evidence="3" type="ORF">ENR64_04030</name>
</gene>
<evidence type="ECO:0000259" key="1">
    <source>
        <dbReference type="Pfam" id="PF12204"/>
    </source>
</evidence>
<reference evidence="3" key="1">
    <citation type="journal article" date="2020" name="mSystems">
        <title>Genome- and Community-Level Interaction Insights into Carbon Utilization and Element Cycling Functions of Hydrothermarchaeota in Hydrothermal Sediment.</title>
        <authorList>
            <person name="Zhou Z."/>
            <person name="Liu Y."/>
            <person name="Xu W."/>
            <person name="Pan J."/>
            <person name="Luo Z.H."/>
            <person name="Li M."/>
        </authorList>
    </citation>
    <scope>NUCLEOTIDE SEQUENCE [LARGE SCALE GENOMIC DNA]</scope>
    <source>
        <strain evidence="3">SpSt-418</strain>
    </source>
</reference>
<feature type="domain" description="Biogenesis factor required for ATP synthase 1-like C-terminal" evidence="2">
    <location>
        <begin position="135"/>
        <end position="271"/>
    </location>
</feature>
<dbReference type="InterPro" id="IPR048378">
    <property type="entry name" value="BFA1-like_C"/>
</dbReference>
<comment type="caution">
    <text evidence="3">The sequence shown here is derived from an EMBL/GenBank/DDBJ whole genome shotgun (WGS) entry which is preliminary data.</text>
</comment>
<dbReference type="Pfam" id="PF21053">
    <property type="entry name" value="BFA1_C"/>
    <property type="match status" value="1"/>
</dbReference>
<dbReference type="PANTHER" id="PTHR33404:SF1">
    <property type="entry name" value="SLL0497 PROTEIN"/>
    <property type="match status" value="1"/>
</dbReference>
<sequence length="272" mass="30592">MRSQWECLLQNLGEWQGSFTRLSPTGEVLSDVPTVVSFVGLNSNQTMRQTVQRFTNPPEEQVLEYSSLGRGILLFENGAFSQGSIQFGPFSEFGAELGLIWGDRRLRLVQLYDKQSELSQLTLIRERLAGTDAAERLPLQLTDLLGSWQGEALTLDRDWSEPQSYSTQLRLWQSGETTLNQELSLPGGQTIASQATIRNHQLLFEQGSQTLQVLMLPDGASSTCPLKIQPGKPFFLEAGWLLQPDLRQRIIRSYSDRGEWTTLTLVTEQKVA</sequence>
<dbReference type="InterPro" id="IPR012674">
    <property type="entry name" value="Calycin"/>
</dbReference>
<feature type="domain" description="DUF3598" evidence="1">
    <location>
        <begin position="1"/>
        <end position="131"/>
    </location>
</feature>
<organism evidence="3">
    <name type="scientific">Oscillatoriales cyanobacterium SpSt-418</name>
    <dbReference type="NCBI Taxonomy" id="2282169"/>
    <lineage>
        <taxon>Bacteria</taxon>
        <taxon>Bacillati</taxon>
        <taxon>Cyanobacteriota</taxon>
        <taxon>Cyanophyceae</taxon>
        <taxon>Oscillatoriophycideae</taxon>
        <taxon>Oscillatoriales</taxon>
    </lineage>
</organism>
<dbReference type="Pfam" id="PF12204">
    <property type="entry name" value="DUF3598_N"/>
    <property type="match status" value="1"/>
</dbReference>
<dbReference type="GO" id="GO:0005886">
    <property type="term" value="C:plasma membrane"/>
    <property type="evidence" value="ECO:0007669"/>
    <property type="project" value="TreeGrafter"/>
</dbReference>
<dbReference type="AlphaFoldDB" id="A0A7C3KCX4"/>
<dbReference type="PANTHER" id="PTHR33404">
    <property type="entry name" value="CELL DIVISION TOPOLOGICAL SPECIFICITY FACTOR HOMOLOG, CHLOROPLASTIC"/>
    <property type="match status" value="1"/>
</dbReference>
<name>A0A7C3KCX4_9CYAN</name>
<dbReference type="SUPFAM" id="SSF50814">
    <property type="entry name" value="Lipocalins"/>
    <property type="match status" value="2"/>
</dbReference>
<evidence type="ECO:0000313" key="3">
    <source>
        <dbReference type="EMBL" id="HFM96931.1"/>
    </source>
</evidence>
<dbReference type="InterPro" id="IPR022017">
    <property type="entry name" value="BFA1-like_DUF3598"/>
</dbReference>
<dbReference type="GO" id="GO:0000918">
    <property type="term" value="P:division septum site selection"/>
    <property type="evidence" value="ECO:0007669"/>
    <property type="project" value="TreeGrafter"/>
</dbReference>
<dbReference type="EMBL" id="DSRU01000049">
    <property type="protein sequence ID" value="HFM96931.1"/>
    <property type="molecule type" value="Genomic_DNA"/>
</dbReference>
<protein>
    <submittedName>
        <fullName evidence="3">DUF3598 family protein</fullName>
    </submittedName>
</protein>
<evidence type="ECO:0000259" key="2">
    <source>
        <dbReference type="Pfam" id="PF21053"/>
    </source>
</evidence>
<dbReference type="Gene3D" id="2.40.128.20">
    <property type="match status" value="2"/>
</dbReference>
<accession>A0A7C3KCX4</accession>
<proteinExistence type="predicted"/>